<dbReference type="InterPro" id="IPR032675">
    <property type="entry name" value="LRR_dom_sf"/>
</dbReference>
<accession>A0A9P6A8J3</accession>
<protein>
    <recommendedName>
        <fullName evidence="3">F-box domain-containing protein</fullName>
    </recommendedName>
</protein>
<keyword evidence="2" id="KW-1185">Reference proteome</keyword>
<evidence type="ECO:0008006" key="3">
    <source>
        <dbReference type="Google" id="ProtNLM"/>
    </source>
</evidence>
<organism evidence="1 2">
    <name type="scientific">Pleurotus eryngii</name>
    <name type="common">Boletus of the steppes</name>
    <dbReference type="NCBI Taxonomy" id="5323"/>
    <lineage>
        <taxon>Eukaryota</taxon>
        <taxon>Fungi</taxon>
        <taxon>Dikarya</taxon>
        <taxon>Basidiomycota</taxon>
        <taxon>Agaricomycotina</taxon>
        <taxon>Agaricomycetes</taxon>
        <taxon>Agaricomycetidae</taxon>
        <taxon>Agaricales</taxon>
        <taxon>Pleurotineae</taxon>
        <taxon>Pleurotaceae</taxon>
        <taxon>Pleurotus</taxon>
    </lineage>
</organism>
<gene>
    <name evidence="1" type="ORF">BDN71DRAFT_847775</name>
</gene>
<reference evidence="1" key="1">
    <citation type="submission" date="2020-11" db="EMBL/GenBank/DDBJ databases">
        <authorList>
            <consortium name="DOE Joint Genome Institute"/>
            <person name="Ahrendt S."/>
            <person name="Riley R."/>
            <person name="Andreopoulos W."/>
            <person name="Labutti K."/>
            <person name="Pangilinan J."/>
            <person name="Ruiz-Duenas F.J."/>
            <person name="Barrasa J.M."/>
            <person name="Sanchez-Garcia M."/>
            <person name="Camarero S."/>
            <person name="Miyauchi S."/>
            <person name="Serrano A."/>
            <person name="Linde D."/>
            <person name="Babiker R."/>
            <person name="Drula E."/>
            <person name="Ayuso-Fernandez I."/>
            <person name="Pacheco R."/>
            <person name="Padilla G."/>
            <person name="Ferreira P."/>
            <person name="Barriuso J."/>
            <person name="Kellner H."/>
            <person name="Castanera R."/>
            <person name="Alfaro M."/>
            <person name="Ramirez L."/>
            <person name="Pisabarro A.G."/>
            <person name="Kuo A."/>
            <person name="Tritt A."/>
            <person name="Lipzen A."/>
            <person name="He G."/>
            <person name="Yan M."/>
            <person name="Ng V."/>
            <person name="Cullen D."/>
            <person name="Martin F."/>
            <person name="Rosso M.-N."/>
            <person name="Henrissat B."/>
            <person name="Hibbett D."/>
            <person name="Martinez A.T."/>
            <person name="Grigoriev I.V."/>
        </authorList>
    </citation>
    <scope>NUCLEOTIDE SEQUENCE</scope>
    <source>
        <strain evidence="1">ATCC 90797</strain>
    </source>
</reference>
<proteinExistence type="predicted"/>
<dbReference type="EMBL" id="MU154524">
    <property type="protein sequence ID" value="KAF9501221.1"/>
    <property type="molecule type" value="Genomic_DNA"/>
</dbReference>
<dbReference type="Gene3D" id="3.80.10.10">
    <property type="entry name" value="Ribonuclease Inhibitor"/>
    <property type="match status" value="1"/>
</dbReference>
<name>A0A9P6A8J3_PLEER</name>
<dbReference type="AlphaFoldDB" id="A0A9P6A8J3"/>
<comment type="caution">
    <text evidence="1">The sequence shown here is derived from an EMBL/GenBank/DDBJ whole genome shotgun (WGS) entry which is preliminary data.</text>
</comment>
<sequence length="499" mass="55413">MSTHITSLGTHHYLPIIDETSQLRQCLVDSETHLQQVASDLAAVLSAAAKLRQECDDAQTQLSLLAPIWRVPVYIMQEIFFHCLPTDRYITPASAKAPLLLTQVCSSWRNLAISTPMLWSSLFVVLSPFNANERTRLVKLWLGRSGQRALCFNVYAPTVDSQLHPLLDLLAANIHRLNHLSLTIPSTHLSSVNGIINGNAPLLESVVITLSKGGTAEHPTRPLRITSKSATRLWSLSLCFRDQAMQSYSFNTTHILDLNIVQTTLTADQCLQLLAGCPYLKKAQLQVVKTPILEANESKCVTHHRLNSLEIHSMVSLGSFLDHLILPNLVYLMVADASTDLESSTSSIVWQPSSFINFVGRSQCNITSLRFTQVLESDDALISCLRSTSHSLKELQVSDLRGVTFPITDKVLQLLTIHRPPNPQTPSLCPRLETIRFGTCLSSTDGVLAQMLESRWHSTEVGTSEFARPKFMNPRLDVKRNPRDVAMLSKLRAAGLQTV</sequence>
<dbReference type="OrthoDB" id="3139399at2759"/>
<evidence type="ECO:0000313" key="1">
    <source>
        <dbReference type="EMBL" id="KAF9501221.1"/>
    </source>
</evidence>
<evidence type="ECO:0000313" key="2">
    <source>
        <dbReference type="Proteomes" id="UP000807025"/>
    </source>
</evidence>
<dbReference type="Proteomes" id="UP000807025">
    <property type="component" value="Unassembled WGS sequence"/>
</dbReference>